<name>A0A6S6ZVX5_9BURK</name>
<evidence type="ECO:0000313" key="3">
    <source>
        <dbReference type="Proteomes" id="UP000494108"/>
    </source>
</evidence>
<dbReference type="EMBL" id="CADIJX010000002">
    <property type="protein sequence ID" value="CAB3638903.1"/>
    <property type="molecule type" value="Genomic_DNA"/>
</dbReference>
<dbReference type="Proteomes" id="UP000494108">
    <property type="component" value="Unassembled WGS sequence"/>
</dbReference>
<evidence type="ECO:0000259" key="1">
    <source>
        <dbReference type="Pfam" id="PF13302"/>
    </source>
</evidence>
<dbReference type="Pfam" id="PF13302">
    <property type="entry name" value="Acetyltransf_3"/>
    <property type="match status" value="1"/>
</dbReference>
<proteinExistence type="predicted"/>
<dbReference type="InterPro" id="IPR051531">
    <property type="entry name" value="N-acetyltransferase"/>
</dbReference>
<dbReference type="InterPro" id="IPR016181">
    <property type="entry name" value="Acyl_CoA_acyltransferase"/>
</dbReference>
<organism evidence="2 3">
    <name type="scientific">Achromobacter pestifer</name>
    <dbReference type="NCBI Taxonomy" id="1353889"/>
    <lineage>
        <taxon>Bacteria</taxon>
        <taxon>Pseudomonadati</taxon>
        <taxon>Pseudomonadota</taxon>
        <taxon>Betaproteobacteria</taxon>
        <taxon>Burkholderiales</taxon>
        <taxon>Alcaligenaceae</taxon>
        <taxon>Achromobacter</taxon>
    </lineage>
</organism>
<reference evidence="2 3" key="1">
    <citation type="submission" date="2020-04" db="EMBL/GenBank/DDBJ databases">
        <authorList>
            <person name="De Canck E."/>
        </authorList>
    </citation>
    <scope>NUCLEOTIDE SEQUENCE [LARGE SCALE GENOMIC DNA]</scope>
    <source>
        <strain evidence="2 3">LMG 3431</strain>
    </source>
</reference>
<accession>A0A6S6ZVX5</accession>
<protein>
    <recommendedName>
        <fullName evidence="1">N-acetyltransferase domain-containing protein</fullName>
    </recommendedName>
</protein>
<feature type="domain" description="N-acetyltransferase" evidence="1">
    <location>
        <begin position="10"/>
        <end position="149"/>
    </location>
</feature>
<gene>
    <name evidence="2" type="ORF">LMG3431_01921</name>
</gene>
<dbReference type="GO" id="GO:0016747">
    <property type="term" value="F:acyltransferase activity, transferring groups other than amino-acyl groups"/>
    <property type="evidence" value="ECO:0007669"/>
    <property type="project" value="InterPro"/>
</dbReference>
<dbReference type="PANTHER" id="PTHR43792:SF1">
    <property type="entry name" value="N-ACETYLTRANSFERASE DOMAIN-CONTAINING PROTEIN"/>
    <property type="match status" value="1"/>
</dbReference>
<dbReference type="SUPFAM" id="SSF55729">
    <property type="entry name" value="Acyl-CoA N-acyltransferases (Nat)"/>
    <property type="match status" value="1"/>
</dbReference>
<dbReference type="AlphaFoldDB" id="A0A6S6ZVX5"/>
<dbReference type="PANTHER" id="PTHR43792">
    <property type="entry name" value="GNAT FAMILY, PUTATIVE (AFU_ORTHOLOGUE AFUA_3G00765)-RELATED-RELATED"/>
    <property type="match status" value="1"/>
</dbReference>
<keyword evidence="3" id="KW-1185">Reference proteome</keyword>
<sequence>MFPDVFLTQRLRAQRMRQAHLPFVTRMNANPDLMETMGGTRDAAASRLYLAQNVSHWAEYGYGMYVLDERRTGAMAGRAGLKYTVSDAHAAVELAYAFQPDCWGQGYAAEIAASLIELGFKLLPVEVLSAVAVRSNTASRRVMEKTGLRYVGESAGGRDDANPKVRYEIHRADWRARHAQAVG</sequence>
<evidence type="ECO:0000313" key="2">
    <source>
        <dbReference type="EMBL" id="CAB3638903.1"/>
    </source>
</evidence>
<dbReference type="InterPro" id="IPR000182">
    <property type="entry name" value="GNAT_dom"/>
</dbReference>
<dbReference type="Gene3D" id="3.40.630.30">
    <property type="match status" value="1"/>
</dbReference>